<comment type="similarity">
    <text evidence="1">Belongs to the UPF0065 (bug) family.</text>
</comment>
<dbReference type="EMBL" id="JBBUTF010000043">
    <property type="protein sequence ID" value="MEK8029153.1"/>
    <property type="molecule type" value="Genomic_DNA"/>
</dbReference>
<name>A0ABU9BGS2_9BURK</name>
<dbReference type="Pfam" id="PF03401">
    <property type="entry name" value="TctC"/>
    <property type="match status" value="1"/>
</dbReference>
<gene>
    <name evidence="3" type="ORF">AACH11_24620</name>
</gene>
<keyword evidence="2" id="KW-0732">Signal</keyword>
<sequence>MRLVKTMLAALSLAAFATAAVADTFPNKPVKIVMPYPPGTGPDAVMRMVAEKLSQTWKQQVIIDNKPGANGWIGVETVKRAPADGYTFLLIDQAIMSLHPYLYKKVPFDAQKDFEAVAPMYSTNYFVTIAAASKVNTYADLLAEARKRKTPLSYGSSGVGGQLHIGGVLTEAASGVPMSHVPYKDVGQMYVDVSQSTVDFAFATAATAGPLVKAGKLKLLAFAGPKRHPRFPNVPTVIESGGPADVQVSTWIALFAPDGTPTDIVSKVNTEVARIMASPEAQDYLANIGFIAWPGSAKELASVMKSDAAGYSDFVKKYKLSID</sequence>
<dbReference type="Gene3D" id="3.40.190.150">
    <property type="entry name" value="Bordetella uptake gene, domain 1"/>
    <property type="match status" value="1"/>
</dbReference>
<dbReference type="CDD" id="cd07012">
    <property type="entry name" value="PBP2_Bug_TTT"/>
    <property type="match status" value="1"/>
</dbReference>
<evidence type="ECO:0000313" key="4">
    <source>
        <dbReference type="Proteomes" id="UP001368500"/>
    </source>
</evidence>
<comment type="caution">
    <text evidence="3">The sequence shown here is derived from an EMBL/GenBank/DDBJ whole genome shotgun (WGS) entry which is preliminary data.</text>
</comment>
<organism evidence="3 4">
    <name type="scientific">Pseudaquabacterium rugosum</name>
    <dbReference type="NCBI Taxonomy" id="2984194"/>
    <lineage>
        <taxon>Bacteria</taxon>
        <taxon>Pseudomonadati</taxon>
        <taxon>Pseudomonadota</taxon>
        <taxon>Betaproteobacteria</taxon>
        <taxon>Burkholderiales</taxon>
        <taxon>Sphaerotilaceae</taxon>
        <taxon>Pseudaquabacterium</taxon>
    </lineage>
</organism>
<dbReference type="PANTHER" id="PTHR42928">
    <property type="entry name" value="TRICARBOXYLATE-BINDING PROTEIN"/>
    <property type="match status" value="1"/>
</dbReference>
<dbReference type="Gene3D" id="3.40.190.10">
    <property type="entry name" value="Periplasmic binding protein-like II"/>
    <property type="match status" value="1"/>
</dbReference>
<proteinExistence type="inferred from homology"/>
<protein>
    <submittedName>
        <fullName evidence="3">Tripartite tricarboxylate transporter substrate binding protein</fullName>
    </submittedName>
</protein>
<dbReference type="InterPro" id="IPR005064">
    <property type="entry name" value="BUG"/>
</dbReference>
<evidence type="ECO:0000256" key="2">
    <source>
        <dbReference type="SAM" id="SignalP"/>
    </source>
</evidence>
<accession>A0ABU9BGS2</accession>
<dbReference type="PIRSF" id="PIRSF017082">
    <property type="entry name" value="YflP"/>
    <property type="match status" value="1"/>
</dbReference>
<dbReference type="InterPro" id="IPR042100">
    <property type="entry name" value="Bug_dom1"/>
</dbReference>
<dbReference type="PANTHER" id="PTHR42928:SF5">
    <property type="entry name" value="BLR1237 PROTEIN"/>
    <property type="match status" value="1"/>
</dbReference>
<dbReference type="Proteomes" id="UP001368500">
    <property type="component" value="Unassembled WGS sequence"/>
</dbReference>
<feature type="signal peptide" evidence="2">
    <location>
        <begin position="1"/>
        <end position="22"/>
    </location>
</feature>
<keyword evidence="4" id="KW-1185">Reference proteome</keyword>
<dbReference type="RefSeq" id="WP_341376938.1">
    <property type="nucleotide sequence ID" value="NZ_JBBUTF010000043.1"/>
</dbReference>
<evidence type="ECO:0000256" key="1">
    <source>
        <dbReference type="ARBA" id="ARBA00006987"/>
    </source>
</evidence>
<dbReference type="SUPFAM" id="SSF53850">
    <property type="entry name" value="Periplasmic binding protein-like II"/>
    <property type="match status" value="1"/>
</dbReference>
<evidence type="ECO:0000313" key="3">
    <source>
        <dbReference type="EMBL" id="MEK8029153.1"/>
    </source>
</evidence>
<feature type="chain" id="PRO_5047142429" evidence="2">
    <location>
        <begin position="23"/>
        <end position="323"/>
    </location>
</feature>
<reference evidence="3 4" key="1">
    <citation type="submission" date="2024-04" db="EMBL/GenBank/DDBJ databases">
        <title>Novel species of the genus Ideonella isolated from streams.</title>
        <authorList>
            <person name="Lu H."/>
        </authorList>
    </citation>
    <scope>NUCLEOTIDE SEQUENCE [LARGE SCALE GENOMIC DNA]</scope>
    <source>
        <strain evidence="3 4">BYS139W</strain>
    </source>
</reference>